<evidence type="ECO:0000256" key="3">
    <source>
        <dbReference type="ARBA" id="ARBA00022840"/>
    </source>
</evidence>
<evidence type="ECO:0000313" key="7">
    <source>
        <dbReference type="Proteomes" id="UP000030700"/>
    </source>
</evidence>
<dbReference type="PANTHER" id="PTHR30258:SF13">
    <property type="entry name" value="SECRETION PATHWAY ATPASE-RELATED"/>
    <property type="match status" value="1"/>
</dbReference>
<dbReference type="CDD" id="cd01129">
    <property type="entry name" value="PulE-GspE-like"/>
    <property type="match status" value="1"/>
</dbReference>
<dbReference type="GO" id="GO:0016887">
    <property type="term" value="F:ATP hydrolysis activity"/>
    <property type="evidence" value="ECO:0007669"/>
    <property type="project" value="TreeGrafter"/>
</dbReference>
<protein>
    <submittedName>
        <fullName evidence="6">Predicted ATPase</fullName>
    </submittedName>
</protein>
<accession>A0A081BPL0</accession>
<dbReference type="HOGENOM" id="CLU_013446_10_3_0"/>
<dbReference type="Proteomes" id="UP000030700">
    <property type="component" value="Unassembled WGS sequence"/>
</dbReference>
<evidence type="ECO:0000256" key="2">
    <source>
        <dbReference type="ARBA" id="ARBA00022741"/>
    </source>
</evidence>
<evidence type="ECO:0000259" key="4">
    <source>
        <dbReference type="Pfam" id="PF00437"/>
    </source>
</evidence>
<dbReference type="Pfam" id="PF00437">
    <property type="entry name" value="T2SSE"/>
    <property type="match status" value="1"/>
</dbReference>
<dbReference type="SUPFAM" id="SSF160246">
    <property type="entry name" value="EspE N-terminal domain-like"/>
    <property type="match status" value="1"/>
</dbReference>
<feature type="domain" description="Type II secretion system protein GspE N-terminal" evidence="5">
    <location>
        <begin position="117"/>
        <end position="204"/>
    </location>
</feature>
<dbReference type="PANTHER" id="PTHR30258">
    <property type="entry name" value="TYPE II SECRETION SYSTEM PROTEIN GSPE-RELATED"/>
    <property type="match status" value="1"/>
</dbReference>
<proteinExistence type="inferred from homology"/>
<dbReference type="Gene3D" id="3.30.300.160">
    <property type="entry name" value="Type II secretion system, protein E, N-terminal domain"/>
    <property type="match status" value="1"/>
</dbReference>
<comment type="similarity">
    <text evidence="1">Belongs to the GSP E family.</text>
</comment>
<dbReference type="InterPro" id="IPR007831">
    <property type="entry name" value="T2SS_GspE_N"/>
</dbReference>
<dbReference type="Pfam" id="PF05157">
    <property type="entry name" value="MshEN"/>
    <property type="match status" value="1"/>
</dbReference>
<dbReference type="InterPro" id="IPR037257">
    <property type="entry name" value="T2SS_E_N_sf"/>
</dbReference>
<keyword evidence="2" id="KW-0547">Nucleotide-binding</keyword>
<dbReference type="GO" id="GO:0005524">
    <property type="term" value="F:ATP binding"/>
    <property type="evidence" value="ECO:0007669"/>
    <property type="project" value="UniProtKB-KW"/>
</dbReference>
<dbReference type="InterPro" id="IPR027417">
    <property type="entry name" value="P-loop_NTPase"/>
</dbReference>
<dbReference type="SUPFAM" id="SSF52540">
    <property type="entry name" value="P-loop containing nucleoside triphosphate hydrolases"/>
    <property type="match status" value="1"/>
</dbReference>
<dbReference type="InterPro" id="IPR001482">
    <property type="entry name" value="T2SS/T4SS_dom"/>
</dbReference>
<dbReference type="AlphaFoldDB" id="A0A081BPL0"/>
<dbReference type="EMBL" id="DF820458">
    <property type="protein sequence ID" value="GAK52326.1"/>
    <property type="molecule type" value="Genomic_DNA"/>
</dbReference>
<keyword evidence="7" id="KW-1185">Reference proteome</keyword>
<keyword evidence="3" id="KW-0067">ATP-binding</keyword>
<feature type="domain" description="Bacterial type II secretion system protein E" evidence="4">
    <location>
        <begin position="246"/>
        <end position="627"/>
    </location>
</feature>
<dbReference type="GO" id="GO:0005886">
    <property type="term" value="C:plasma membrane"/>
    <property type="evidence" value="ECO:0007669"/>
    <property type="project" value="TreeGrafter"/>
</dbReference>
<evidence type="ECO:0000259" key="5">
    <source>
        <dbReference type="Pfam" id="PF05157"/>
    </source>
</evidence>
<gene>
    <name evidence="6" type="ORF">U14_03577</name>
</gene>
<reference evidence="6 7" key="1">
    <citation type="journal article" date="2015" name="PeerJ">
        <title>First genomic representation of candidate bacterial phylum KSB3 points to enhanced environmental sensing as a trigger of wastewater bulking.</title>
        <authorList>
            <person name="Sekiguchi Y."/>
            <person name="Ohashi A."/>
            <person name="Parks D.H."/>
            <person name="Yamauchi T."/>
            <person name="Tyson G.W."/>
            <person name="Hugenholtz P."/>
        </authorList>
    </citation>
    <scope>NUCLEOTIDE SEQUENCE [LARGE SCALE GENOMIC DNA]</scope>
</reference>
<name>A0A081BPL0_9BACT</name>
<dbReference type="Gene3D" id="3.30.450.90">
    <property type="match status" value="1"/>
</dbReference>
<organism evidence="6 7">
    <name type="scientific">Candidatus Moduliflexus flocculans</name>
    <dbReference type="NCBI Taxonomy" id="1499966"/>
    <lineage>
        <taxon>Bacteria</taxon>
        <taxon>Candidatus Moduliflexota</taxon>
        <taxon>Candidatus Moduliflexia</taxon>
        <taxon>Candidatus Moduliflexales</taxon>
        <taxon>Candidatus Moduliflexaceae</taxon>
    </lineage>
</organism>
<evidence type="ECO:0000313" key="6">
    <source>
        <dbReference type="EMBL" id="GAK52326.1"/>
    </source>
</evidence>
<sequence>MQTNTVAAARDLARPTPLTVVKTQKMQEKPKPRDAFTLDFVCNVLKQAGVATDEMLMTIKSRENNQRVILQKQYGKNSMTQITPVDVISSMGLRLPSDNKHVVTDELIMKTLADYWKLPFLKIELSKLNSAKIVPNLSEPFARKHLIVPVLVSKTMLLVALINPMDVEALQAVQQATKLNVRPVISTKSDVLRAIERCYAEDRSKEVAEKNRNHFRSFIRSAIKDMPDANLKEGILRPNDTGQFEEKHIVNAVNSLLQYAHEQHASDIHIEPKRGYSAIRLRIDGFLHEFDRIPLEVHSSFILRIKALAGMQMAEKRKPLDGSFQAKFQEHNVEFRVSTMPVAFGEKAMIRVLDHSMLLQRVEDLGFSKGELKIFRSMLSHNNGMILITGPTGSGKTTTLYSTLNSLAEREINITTVEEPIELMHEKFNQIAVQPSVGLTFGMAIKHIVRQSADVIMVGEIRDQETAENAFKAALTGHTVISTLHTNDAPSAVIRLTDMGVQSSLIESALVGVVSQRLVRRVCNMCGEPYRPSQSELQALGISEEELVGLPIRKGCGCQQCRGTGYSGRTAVFELMPVTDGVKLLVHDNMAAHLIRKAAIKEGMRTLQDSVIEKFKAGITTSEEVIRIIGGVDLDAADA</sequence>
<evidence type="ECO:0000256" key="1">
    <source>
        <dbReference type="ARBA" id="ARBA00006611"/>
    </source>
</evidence>
<dbReference type="Gene3D" id="3.40.50.300">
    <property type="entry name" value="P-loop containing nucleotide triphosphate hydrolases"/>
    <property type="match status" value="1"/>
</dbReference>
<dbReference type="STRING" id="1499966.U14_03577"/>